<sequence>MGVPHNIALSFWRQALAAWSVLVWRQIKEERKQYIKPMRLQACVAVRSGLTQE</sequence>
<dbReference type="HOGENOM" id="CLU_3062081_0_0_6"/>
<protein>
    <submittedName>
        <fullName evidence="1">Uncharacterized protein</fullName>
    </submittedName>
</protein>
<proteinExistence type="predicted"/>
<dbReference type="KEGG" id="gsn:YC6258_04307"/>
<gene>
    <name evidence="1" type="ORF">YC6258_04307</name>
</gene>
<keyword evidence="2" id="KW-1185">Reference proteome</keyword>
<accession>A0A0C5VQ22</accession>
<dbReference type="Proteomes" id="UP000032266">
    <property type="component" value="Chromosome"/>
</dbReference>
<dbReference type="AlphaFoldDB" id="A0A0C5VQ22"/>
<organism evidence="1 2">
    <name type="scientific">Gynuella sunshinyii YC6258</name>
    <dbReference type="NCBI Taxonomy" id="1445510"/>
    <lineage>
        <taxon>Bacteria</taxon>
        <taxon>Pseudomonadati</taxon>
        <taxon>Pseudomonadota</taxon>
        <taxon>Gammaproteobacteria</taxon>
        <taxon>Oceanospirillales</taxon>
        <taxon>Saccharospirillaceae</taxon>
        <taxon>Gynuella</taxon>
    </lineage>
</organism>
<name>A0A0C5VQ22_9GAMM</name>
<dbReference type="EMBL" id="CP007142">
    <property type="protein sequence ID" value="AJQ96341.1"/>
    <property type="molecule type" value="Genomic_DNA"/>
</dbReference>
<reference evidence="1 2" key="1">
    <citation type="submission" date="2014-01" db="EMBL/GenBank/DDBJ databases">
        <title>Full genme sequencing of cellulolytic bacterium Gynuella sunshinyii YC6258T gen. nov., sp. nov.</title>
        <authorList>
            <person name="Khan H."/>
            <person name="Chung E.J."/>
            <person name="Chung Y.R."/>
        </authorList>
    </citation>
    <scope>NUCLEOTIDE SEQUENCE [LARGE SCALE GENOMIC DNA]</scope>
    <source>
        <strain evidence="1 2">YC6258</strain>
    </source>
</reference>
<evidence type="ECO:0000313" key="2">
    <source>
        <dbReference type="Proteomes" id="UP000032266"/>
    </source>
</evidence>
<evidence type="ECO:0000313" key="1">
    <source>
        <dbReference type="EMBL" id="AJQ96341.1"/>
    </source>
</evidence>